<protein>
    <submittedName>
        <fullName evidence="3">Uncharacterized protein (DUF1778 family)</fullName>
    </submittedName>
</protein>
<comment type="caution">
    <text evidence="3">The sequence shown here is derived from an EMBL/GenBank/DDBJ whole genome shotgun (WGS) entry which is preliminary data.</text>
</comment>
<dbReference type="PANTHER" id="PTHR35401:SF2">
    <property type="entry name" value="ABC-TYPE TRANSPORT SYSTEM"/>
    <property type="match status" value="1"/>
</dbReference>
<dbReference type="InterPro" id="IPR010985">
    <property type="entry name" value="Ribbon_hlx_hlx"/>
</dbReference>
<comment type="similarity">
    <text evidence="2">Belongs to the TacA antitoxin family.</text>
</comment>
<name>A0A2T5IT79_9GAMM</name>
<dbReference type="SUPFAM" id="SSF47598">
    <property type="entry name" value="Ribbon-helix-helix"/>
    <property type="match status" value="1"/>
</dbReference>
<dbReference type="PANTHER" id="PTHR35401">
    <property type="entry name" value="COPG FAMILY HELIX-TURN-HELIX PROTEIN-RELATED-RELATED"/>
    <property type="match status" value="1"/>
</dbReference>
<dbReference type="EMBL" id="QAON01000025">
    <property type="protein sequence ID" value="PTQ87059.1"/>
    <property type="molecule type" value="Genomic_DNA"/>
</dbReference>
<keyword evidence="4" id="KW-1185">Reference proteome</keyword>
<evidence type="ECO:0000256" key="2">
    <source>
        <dbReference type="ARBA" id="ARBA00049988"/>
    </source>
</evidence>
<gene>
    <name evidence="3" type="ORF">C8N29_1254</name>
</gene>
<dbReference type="RefSeq" id="WP_107866950.1">
    <property type="nucleotide sequence ID" value="NZ_QAON01000025.1"/>
</dbReference>
<evidence type="ECO:0000313" key="4">
    <source>
        <dbReference type="Proteomes" id="UP000244223"/>
    </source>
</evidence>
<proteinExistence type="inferred from homology"/>
<organism evidence="3 4">
    <name type="scientific">Agitococcus lubricus</name>
    <dbReference type="NCBI Taxonomy" id="1077255"/>
    <lineage>
        <taxon>Bacteria</taxon>
        <taxon>Pseudomonadati</taxon>
        <taxon>Pseudomonadota</taxon>
        <taxon>Gammaproteobacteria</taxon>
        <taxon>Moraxellales</taxon>
        <taxon>Moraxellaceae</taxon>
        <taxon>Agitococcus</taxon>
    </lineage>
</organism>
<sequence>MQTTAAERIHLRASFEAKQTIEQAAALSGVSVSAFVLEHAYQAARKAILEQQQIRLCREDWAALEQALDNPPPPLKQCVI</sequence>
<evidence type="ECO:0000256" key="1">
    <source>
        <dbReference type="ARBA" id="ARBA00022649"/>
    </source>
</evidence>
<dbReference type="Gene3D" id="1.20.5.780">
    <property type="entry name" value="Single helix bin"/>
    <property type="match status" value="1"/>
</dbReference>
<reference evidence="3 4" key="1">
    <citation type="submission" date="2018-04" db="EMBL/GenBank/DDBJ databases">
        <title>Genomic Encyclopedia of Archaeal and Bacterial Type Strains, Phase II (KMG-II): from individual species to whole genera.</title>
        <authorList>
            <person name="Goeker M."/>
        </authorList>
    </citation>
    <scope>NUCLEOTIDE SEQUENCE [LARGE SCALE GENOMIC DNA]</scope>
    <source>
        <strain evidence="3 4">DSM 5822</strain>
    </source>
</reference>
<dbReference type="GO" id="GO:0006355">
    <property type="term" value="P:regulation of DNA-templated transcription"/>
    <property type="evidence" value="ECO:0007669"/>
    <property type="project" value="InterPro"/>
</dbReference>
<dbReference type="AlphaFoldDB" id="A0A2T5IT79"/>
<dbReference type="Proteomes" id="UP000244223">
    <property type="component" value="Unassembled WGS sequence"/>
</dbReference>
<dbReference type="InterPro" id="IPR014795">
    <property type="entry name" value="TacA_1-like"/>
</dbReference>
<accession>A0A2T5IT79</accession>
<dbReference type="OrthoDB" id="6693159at2"/>
<evidence type="ECO:0000313" key="3">
    <source>
        <dbReference type="EMBL" id="PTQ87059.1"/>
    </source>
</evidence>
<dbReference type="Pfam" id="PF08681">
    <property type="entry name" value="TacA1"/>
    <property type="match status" value="1"/>
</dbReference>
<keyword evidence="1" id="KW-1277">Toxin-antitoxin system</keyword>